<dbReference type="AlphaFoldDB" id="A0A1R1XMU1"/>
<keyword evidence="3" id="KW-0645">Protease</keyword>
<name>A0A1R1XMU1_9FUNG</name>
<dbReference type="InterPro" id="IPR001254">
    <property type="entry name" value="Trypsin_dom"/>
</dbReference>
<accession>A0A1R1XMU1</accession>
<dbReference type="InterPro" id="IPR009003">
    <property type="entry name" value="Peptidase_S1_PA"/>
</dbReference>
<dbReference type="Gene3D" id="2.40.10.10">
    <property type="entry name" value="Trypsin-like serine proteases"/>
    <property type="match status" value="1"/>
</dbReference>
<dbReference type="Proteomes" id="UP000187283">
    <property type="component" value="Unassembled WGS sequence"/>
</dbReference>
<dbReference type="PANTHER" id="PTHR24260:SF136">
    <property type="entry name" value="GH08193P-RELATED"/>
    <property type="match status" value="1"/>
</dbReference>
<dbReference type="GO" id="GO:0006508">
    <property type="term" value="P:proteolysis"/>
    <property type="evidence" value="ECO:0007669"/>
    <property type="project" value="UniProtKB-KW"/>
</dbReference>
<dbReference type="PRINTS" id="PR00722">
    <property type="entry name" value="CHYMOTRYPSIN"/>
</dbReference>
<evidence type="ECO:0000313" key="3">
    <source>
        <dbReference type="EMBL" id="OMJ15949.1"/>
    </source>
</evidence>
<feature type="chain" id="PRO_5013136660" evidence="1">
    <location>
        <begin position="17"/>
        <end position="285"/>
    </location>
</feature>
<dbReference type="EMBL" id="LSSN01002500">
    <property type="protein sequence ID" value="OMJ15949.1"/>
    <property type="molecule type" value="Genomic_DNA"/>
</dbReference>
<dbReference type="GO" id="GO:0004252">
    <property type="term" value="F:serine-type endopeptidase activity"/>
    <property type="evidence" value="ECO:0007669"/>
    <property type="project" value="InterPro"/>
</dbReference>
<keyword evidence="4" id="KW-1185">Reference proteome</keyword>
<dbReference type="InterPro" id="IPR051333">
    <property type="entry name" value="CLIP_Serine_Protease"/>
</dbReference>
<dbReference type="STRING" id="133412.A0A1R1XMU1"/>
<evidence type="ECO:0000313" key="4">
    <source>
        <dbReference type="Proteomes" id="UP000187283"/>
    </source>
</evidence>
<dbReference type="SMART" id="SM00020">
    <property type="entry name" value="Tryp_SPc"/>
    <property type="match status" value="1"/>
</dbReference>
<organism evidence="3 4">
    <name type="scientific">Smittium culicis</name>
    <dbReference type="NCBI Taxonomy" id="133412"/>
    <lineage>
        <taxon>Eukaryota</taxon>
        <taxon>Fungi</taxon>
        <taxon>Fungi incertae sedis</taxon>
        <taxon>Zoopagomycota</taxon>
        <taxon>Kickxellomycotina</taxon>
        <taxon>Harpellomycetes</taxon>
        <taxon>Harpellales</taxon>
        <taxon>Legeriomycetaceae</taxon>
        <taxon>Smittium</taxon>
    </lineage>
</organism>
<reference evidence="3 4" key="1">
    <citation type="submission" date="2017-01" db="EMBL/GenBank/DDBJ databases">
        <authorList>
            <person name="Mah S.A."/>
            <person name="Swanson W.J."/>
            <person name="Moy G.W."/>
            <person name="Vacquier V.D."/>
        </authorList>
    </citation>
    <scope>NUCLEOTIDE SEQUENCE [LARGE SCALE GENOMIC DNA]</scope>
    <source>
        <strain evidence="3 4">GSMNP</strain>
    </source>
</reference>
<dbReference type="Pfam" id="PF00089">
    <property type="entry name" value="Trypsin"/>
    <property type="match status" value="1"/>
</dbReference>
<proteinExistence type="predicted"/>
<evidence type="ECO:0000256" key="1">
    <source>
        <dbReference type="SAM" id="SignalP"/>
    </source>
</evidence>
<dbReference type="PANTHER" id="PTHR24260">
    <property type="match status" value="1"/>
</dbReference>
<gene>
    <name evidence="3" type="ORF">AYI70_g6913</name>
</gene>
<protein>
    <submittedName>
        <fullName evidence="3">Serine proteases 1/2</fullName>
    </submittedName>
</protein>
<dbReference type="OrthoDB" id="6380398at2759"/>
<dbReference type="SUPFAM" id="SSF50494">
    <property type="entry name" value="Trypsin-like serine proteases"/>
    <property type="match status" value="1"/>
</dbReference>
<dbReference type="InterPro" id="IPR043504">
    <property type="entry name" value="Peptidase_S1_PA_chymotrypsin"/>
</dbReference>
<feature type="signal peptide" evidence="1">
    <location>
        <begin position="1"/>
        <end position="16"/>
    </location>
</feature>
<dbReference type="InterPro" id="IPR001314">
    <property type="entry name" value="Peptidase_S1A"/>
</dbReference>
<keyword evidence="3" id="KW-0378">Hydrolase</keyword>
<evidence type="ECO:0000259" key="2">
    <source>
        <dbReference type="PROSITE" id="PS50240"/>
    </source>
</evidence>
<sequence length="285" mass="32376">MKQFYSLLVFTLLVSCQEISKHRPSENNFGAKKSPKELNNLKVRISNPEKTEINYEFVLKLGVQVGSQELECVGTLISKEYIVTSASCFKYHGIDASPNDVKVYTENKGTRGEFIVENIIIHSKFNITNFRNNIALVKLAETNVIIIDNYIKIYNKPLRDMEFFEIAGYGVDSNNYNRPNYELKSFYALVHPYKNCSDKNVYKNMICYTVYLGKGACYGDMGGPAIIEDEGIPSVAGISSHFFTHGERKACSAEGDFGYFTNLAKYIKWIKRMTGLDQNEFAIID</sequence>
<feature type="domain" description="Peptidase S1" evidence="2">
    <location>
        <begin position="44"/>
        <end position="275"/>
    </location>
</feature>
<dbReference type="PROSITE" id="PS51257">
    <property type="entry name" value="PROKAR_LIPOPROTEIN"/>
    <property type="match status" value="1"/>
</dbReference>
<keyword evidence="1" id="KW-0732">Signal</keyword>
<comment type="caution">
    <text evidence="3">The sequence shown here is derived from an EMBL/GenBank/DDBJ whole genome shotgun (WGS) entry which is preliminary data.</text>
</comment>
<dbReference type="PROSITE" id="PS50240">
    <property type="entry name" value="TRYPSIN_DOM"/>
    <property type="match status" value="1"/>
</dbReference>